<dbReference type="Proteomes" id="UP000799429">
    <property type="component" value="Unassembled WGS sequence"/>
</dbReference>
<name>A0A9P4SHP5_9PEZI</name>
<organism evidence="3 4">
    <name type="scientific">Patellaria atrata CBS 101060</name>
    <dbReference type="NCBI Taxonomy" id="1346257"/>
    <lineage>
        <taxon>Eukaryota</taxon>
        <taxon>Fungi</taxon>
        <taxon>Dikarya</taxon>
        <taxon>Ascomycota</taxon>
        <taxon>Pezizomycotina</taxon>
        <taxon>Dothideomycetes</taxon>
        <taxon>Dothideomycetes incertae sedis</taxon>
        <taxon>Patellariales</taxon>
        <taxon>Patellariaceae</taxon>
        <taxon>Patellaria</taxon>
    </lineage>
</organism>
<protein>
    <recommendedName>
        <fullName evidence="2">Nephrocystin 3-like N-terminal domain-containing protein</fullName>
    </recommendedName>
</protein>
<dbReference type="Gene3D" id="3.40.50.300">
    <property type="entry name" value="P-loop containing nucleotide triphosphate hydrolases"/>
    <property type="match status" value="1"/>
</dbReference>
<dbReference type="InterPro" id="IPR027417">
    <property type="entry name" value="P-loop_NTPase"/>
</dbReference>
<evidence type="ECO:0000259" key="2">
    <source>
        <dbReference type="Pfam" id="PF24883"/>
    </source>
</evidence>
<dbReference type="EMBL" id="MU006090">
    <property type="protein sequence ID" value="KAF2842000.1"/>
    <property type="molecule type" value="Genomic_DNA"/>
</dbReference>
<sequence>MAAQTTAIAIIHFLYFAIRLLDQRARTYKSPLGVESKRVQLSQVFNDLNVLVSKLEPAIKDPGLPLNAIPLLTFRKECKTIASELLKCLEDLQARDITEWNCAKKTFLFLAATVWGKEKPGATENRLWKLKMRADRAILQWLCFKQIEHDATQEQAQNGNLPYRDEALEVISRDFANGMRKFAGQDFIRSAGRSGIDRELLLSDLILALYRANFNIPDSYCIKCDVCCESVVSSLNPGISEDTRPITRLESEGYFQWLLNNSTTYEDGSSSILDWLLTDGEQTYLLIGTQGSGKTTLIRYLSQSKEGRSNLQRHISGPFLLAAVFCPRNSKFSGEASATCIIRTVLHQLLQQKPDLIGSVCPKRWTLTKLFGPNVQAPLWSGKELTNAMADILKATSRSIKILVLLDGVDGLQDRGKGILNLLDEWRMEFHLKVLLTSRPNTKLLEQYDTQDIPHLQLEQYMDDDIHNFVVKKLSANNLFAKLQEEHLESSLTTISNICKRSNGIMLIADLMSEYILLQLSENGELALSEKIMRCEQSWSHLSQGTESLLEFLEGKFKRRGDSSNSAQLPIEDKPLRGPENAWLVRFMKNVFSRAIPFQNGLSTQ</sequence>
<keyword evidence="4" id="KW-1185">Reference proteome</keyword>
<evidence type="ECO:0000313" key="4">
    <source>
        <dbReference type="Proteomes" id="UP000799429"/>
    </source>
</evidence>
<reference evidence="3" key="1">
    <citation type="journal article" date="2020" name="Stud. Mycol.">
        <title>101 Dothideomycetes genomes: a test case for predicting lifestyles and emergence of pathogens.</title>
        <authorList>
            <person name="Haridas S."/>
            <person name="Albert R."/>
            <person name="Binder M."/>
            <person name="Bloem J."/>
            <person name="Labutti K."/>
            <person name="Salamov A."/>
            <person name="Andreopoulos B."/>
            <person name="Baker S."/>
            <person name="Barry K."/>
            <person name="Bills G."/>
            <person name="Bluhm B."/>
            <person name="Cannon C."/>
            <person name="Castanera R."/>
            <person name="Culley D."/>
            <person name="Daum C."/>
            <person name="Ezra D."/>
            <person name="Gonzalez J."/>
            <person name="Henrissat B."/>
            <person name="Kuo A."/>
            <person name="Liang C."/>
            <person name="Lipzen A."/>
            <person name="Lutzoni F."/>
            <person name="Magnuson J."/>
            <person name="Mondo S."/>
            <person name="Nolan M."/>
            <person name="Ohm R."/>
            <person name="Pangilinan J."/>
            <person name="Park H.-J."/>
            <person name="Ramirez L."/>
            <person name="Alfaro M."/>
            <person name="Sun H."/>
            <person name="Tritt A."/>
            <person name="Yoshinaga Y."/>
            <person name="Zwiers L.-H."/>
            <person name="Turgeon B."/>
            <person name="Goodwin S."/>
            <person name="Spatafora J."/>
            <person name="Crous P."/>
            <person name="Grigoriev I."/>
        </authorList>
    </citation>
    <scope>NUCLEOTIDE SEQUENCE</scope>
    <source>
        <strain evidence="3">CBS 101060</strain>
    </source>
</reference>
<evidence type="ECO:0000256" key="1">
    <source>
        <dbReference type="ARBA" id="ARBA00022737"/>
    </source>
</evidence>
<evidence type="ECO:0000313" key="3">
    <source>
        <dbReference type="EMBL" id="KAF2842000.1"/>
    </source>
</evidence>
<dbReference type="Pfam" id="PF24883">
    <property type="entry name" value="NPHP3_N"/>
    <property type="match status" value="1"/>
</dbReference>
<proteinExistence type="predicted"/>
<dbReference type="InterPro" id="IPR056884">
    <property type="entry name" value="NPHP3-like_N"/>
</dbReference>
<comment type="caution">
    <text evidence="3">The sequence shown here is derived from an EMBL/GenBank/DDBJ whole genome shotgun (WGS) entry which is preliminary data.</text>
</comment>
<dbReference type="SUPFAM" id="SSF52540">
    <property type="entry name" value="P-loop containing nucleoside triphosphate hydrolases"/>
    <property type="match status" value="1"/>
</dbReference>
<dbReference type="AlphaFoldDB" id="A0A9P4SHP5"/>
<feature type="domain" description="Nephrocystin 3-like N-terminal" evidence="2">
    <location>
        <begin position="270"/>
        <end position="439"/>
    </location>
</feature>
<dbReference type="PANTHER" id="PTHR10039:SF5">
    <property type="entry name" value="NACHT DOMAIN-CONTAINING PROTEIN"/>
    <property type="match status" value="1"/>
</dbReference>
<dbReference type="PANTHER" id="PTHR10039">
    <property type="entry name" value="AMELOGENIN"/>
    <property type="match status" value="1"/>
</dbReference>
<accession>A0A9P4SHP5</accession>
<gene>
    <name evidence="3" type="ORF">M501DRAFT_375749</name>
</gene>
<dbReference type="OrthoDB" id="443402at2759"/>
<keyword evidence="1" id="KW-0677">Repeat</keyword>